<dbReference type="GO" id="GO:0030003">
    <property type="term" value="P:intracellular monoatomic cation homeostasis"/>
    <property type="evidence" value="ECO:0007669"/>
    <property type="project" value="TreeGrafter"/>
</dbReference>
<dbReference type="GO" id="GO:0071578">
    <property type="term" value="P:zinc ion import across plasma membrane"/>
    <property type="evidence" value="ECO:0007669"/>
    <property type="project" value="TreeGrafter"/>
</dbReference>
<keyword evidence="4 6" id="KW-1133">Transmembrane helix</keyword>
<accession>E4Z6K2</accession>
<dbReference type="EMBL" id="FN658109">
    <property type="protein sequence ID" value="CBY43330.1"/>
    <property type="molecule type" value="Genomic_DNA"/>
</dbReference>
<evidence type="ECO:0000256" key="2">
    <source>
        <dbReference type="ARBA" id="ARBA00006939"/>
    </source>
</evidence>
<gene>
    <name evidence="7" type="ORF">GSOID_T00027916001</name>
</gene>
<sequence length="268" mass="30177">ASSFMSTMSISYFFFIFVYDIQKIIQSLFSKEYTGGANYRSLNRRSTVRINNSVAPNANLAERKPGPRSSHGSGFKPQDWKYVDTDAWVILLTTSLECFIEGMAFTLTLQDDIGAGFSVLFAMLLKMIPQKLGNAVILMQSGLSTFWESLFVLLSVSAIYPGVCIAMILRNMHIKAAVKAKFFAALTGMFLYISLARMFPTMQELVDAPPKENRVSSKGYHQLAKRKIYWRLFIANVGFVSAFGILAPLIYFENQIQEKIEEIICDSN</sequence>
<dbReference type="Proteomes" id="UP000011014">
    <property type="component" value="Unassembled WGS sequence"/>
</dbReference>
<evidence type="ECO:0000256" key="5">
    <source>
        <dbReference type="ARBA" id="ARBA00023136"/>
    </source>
</evidence>
<name>E4Z6K2_OIKDI</name>
<dbReference type="GO" id="GO:0005385">
    <property type="term" value="F:zinc ion transmembrane transporter activity"/>
    <property type="evidence" value="ECO:0007669"/>
    <property type="project" value="TreeGrafter"/>
</dbReference>
<evidence type="ECO:0000256" key="4">
    <source>
        <dbReference type="ARBA" id="ARBA00022989"/>
    </source>
</evidence>
<dbReference type="PANTHER" id="PTHR12191:SF37">
    <property type="entry name" value="ZINC TRANSPORTER FOI"/>
    <property type="match status" value="1"/>
</dbReference>
<proteinExistence type="inferred from homology"/>
<protein>
    <submittedName>
        <fullName evidence="7">Uncharacterized protein</fullName>
    </submittedName>
</protein>
<organism evidence="7">
    <name type="scientific">Oikopleura dioica</name>
    <name type="common">Tunicate</name>
    <dbReference type="NCBI Taxonomy" id="34765"/>
    <lineage>
        <taxon>Eukaryota</taxon>
        <taxon>Metazoa</taxon>
        <taxon>Chordata</taxon>
        <taxon>Tunicata</taxon>
        <taxon>Appendicularia</taxon>
        <taxon>Copelata</taxon>
        <taxon>Oikopleuridae</taxon>
        <taxon>Oikopleura</taxon>
    </lineage>
</organism>
<dbReference type="GO" id="GO:0005886">
    <property type="term" value="C:plasma membrane"/>
    <property type="evidence" value="ECO:0007669"/>
    <property type="project" value="TreeGrafter"/>
</dbReference>
<keyword evidence="3 6" id="KW-0812">Transmembrane</keyword>
<evidence type="ECO:0000313" key="7">
    <source>
        <dbReference type="EMBL" id="CBY43330.1"/>
    </source>
</evidence>
<dbReference type="AlphaFoldDB" id="E4Z6K2"/>
<feature type="transmembrane region" description="Helical" evidence="6">
    <location>
        <begin position="228"/>
        <end position="252"/>
    </location>
</feature>
<dbReference type="InterPro" id="IPR003689">
    <property type="entry name" value="ZIP"/>
</dbReference>
<reference evidence="7" key="1">
    <citation type="journal article" date="2010" name="Science">
        <title>Plasticity of animal genome architecture unmasked by rapid evolution of a pelagic tunicate.</title>
        <authorList>
            <person name="Denoeud F."/>
            <person name="Henriet S."/>
            <person name="Mungpakdee S."/>
            <person name="Aury J.M."/>
            <person name="Da Silva C."/>
            <person name="Brinkmann H."/>
            <person name="Mikhaleva J."/>
            <person name="Olsen L.C."/>
            <person name="Jubin C."/>
            <person name="Canestro C."/>
            <person name="Bouquet J.M."/>
            <person name="Danks G."/>
            <person name="Poulain J."/>
            <person name="Campsteijn C."/>
            <person name="Adamski M."/>
            <person name="Cross I."/>
            <person name="Yadetie F."/>
            <person name="Muffato M."/>
            <person name="Louis A."/>
            <person name="Butcher S."/>
            <person name="Tsagkogeorga G."/>
            <person name="Konrad A."/>
            <person name="Singh S."/>
            <person name="Jensen M.F."/>
            <person name="Cong E.H."/>
            <person name="Eikeseth-Otteraa H."/>
            <person name="Noel B."/>
            <person name="Anthouard V."/>
            <person name="Porcel B.M."/>
            <person name="Kachouri-Lafond R."/>
            <person name="Nishino A."/>
            <person name="Ugolini M."/>
            <person name="Chourrout P."/>
            <person name="Nishida H."/>
            <person name="Aasland R."/>
            <person name="Huzurbazar S."/>
            <person name="Westhof E."/>
            <person name="Delsuc F."/>
            <person name="Lehrach H."/>
            <person name="Reinhardt R."/>
            <person name="Weissenbach J."/>
            <person name="Roy S.W."/>
            <person name="Artiguenave F."/>
            <person name="Postlethwait J.H."/>
            <person name="Manak J.R."/>
            <person name="Thompson E.M."/>
            <person name="Jaillon O."/>
            <person name="Du Pasquier L."/>
            <person name="Boudinot P."/>
            <person name="Liberles D.A."/>
            <person name="Volff J.N."/>
            <person name="Philippe H."/>
            <person name="Lenhard B."/>
            <person name="Roest Crollius H."/>
            <person name="Wincker P."/>
            <person name="Chourrout D."/>
        </authorList>
    </citation>
    <scope>NUCLEOTIDE SEQUENCE [LARGE SCALE GENOMIC DNA]</scope>
</reference>
<comment type="similarity">
    <text evidence="2">Belongs to the ZIP transporter (TC 2.A.5) family.</text>
</comment>
<comment type="subcellular location">
    <subcellularLocation>
        <location evidence="1">Membrane</location>
        <topology evidence="1">Multi-pass membrane protein</topology>
    </subcellularLocation>
</comment>
<dbReference type="Pfam" id="PF02535">
    <property type="entry name" value="Zip"/>
    <property type="match status" value="1"/>
</dbReference>
<feature type="transmembrane region" description="Helical" evidence="6">
    <location>
        <begin position="181"/>
        <end position="199"/>
    </location>
</feature>
<evidence type="ECO:0000256" key="1">
    <source>
        <dbReference type="ARBA" id="ARBA00004141"/>
    </source>
</evidence>
<feature type="transmembrane region" description="Helical" evidence="6">
    <location>
        <begin position="149"/>
        <end position="169"/>
    </location>
</feature>
<dbReference type="InterPro" id="IPR050799">
    <property type="entry name" value="ZIP_Transporter"/>
</dbReference>
<keyword evidence="5 6" id="KW-0472">Membrane</keyword>
<evidence type="ECO:0000256" key="3">
    <source>
        <dbReference type="ARBA" id="ARBA00022692"/>
    </source>
</evidence>
<dbReference type="GO" id="GO:0140410">
    <property type="term" value="F:monoatomic cation:bicarbonate symporter activity"/>
    <property type="evidence" value="ECO:0007669"/>
    <property type="project" value="TreeGrafter"/>
</dbReference>
<evidence type="ECO:0000256" key="6">
    <source>
        <dbReference type="SAM" id="Phobius"/>
    </source>
</evidence>
<feature type="non-terminal residue" evidence="7">
    <location>
        <position position="1"/>
    </location>
</feature>
<dbReference type="PANTHER" id="PTHR12191">
    <property type="entry name" value="SOLUTE CARRIER FAMILY 39"/>
    <property type="match status" value="1"/>
</dbReference>